<keyword evidence="2" id="KW-1185">Reference proteome</keyword>
<name>A0ACC1CNJ4_9NEOP</name>
<reference evidence="1 2" key="1">
    <citation type="journal article" date="2021" name="Front. Genet.">
        <title>Chromosome-Level Genome Assembly Reveals Significant Gene Expansion in the Toll and IMD Signaling Pathways of Dendrolimus kikuchii.</title>
        <authorList>
            <person name="Zhou J."/>
            <person name="Wu P."/>
            <person name="Xiong Z."/>
            <person name="Liu N."/>
            <person name="Zhao N."/>
            <person name="Ji M."/>
            <person name="Qiu Y."/>
            <person name="Yang B."/>
        </authorList>
    </citation>
    <scope>NUCLEOTIDE SEQUENCE [LARGE SCALE GENOMIC DNA]</scope>
    <source>
        <strain evidence="1">Ann1</strain>
    </source>
</reference>
<evidence type="ECO:0000313" key="2">
    <source>
        <dbReference type="Proteomes" id="UP000824533"/>
    </source>
</evidence>
<proteinExistence type="predicted"/>
<dbReference type="EMBL" id="CM034406">
    <property type="protein sequence ID" value="KAJ0173037.1"/>
    <property type="molecule type" value="Genomic_DNA"/>
</dbReference>
<gene>
    <name evidence="1" type="ORF">K1T71_011213</name>
</gene>
<organism evidence="1 2">
    <name type="scientific">Dendrolimus kikuchii</name>
    <dbReference type="NCBI Taxonomy" id="765133"/>
    <lineage>
        <taxon>Eukaryota</taxon>
        <taxon>Metazoa</taxon>
        <taxon>Ecdysozoa</taxon>
        <taxon>Arthropoda</taxon>
        <taxon>Hexapoda</taxon>
        <taxon>Insecta</taxon>
        <taxon>Pterygota</taxon>
        <taxon>Neoptera</taxon>
        <taxon>Endopterygota</taxon>
        <taxon>Lepidoptera</taxon>
        <taxon>Glossata</taxon>
        <taxon>Ditrysia</taxon>
        <taxon>Bombycoidea</taxon>
        <taxon>Lasiocampidae</taxon>
        <taxon>Dendrolimus</taxon>
    </lineage>
</organism>
<protein>
    <submittedName>
        <fullName evidence="1">Uncharacterized protein</fullName>
    </submittedName>
</protein>
<comment type="caution">
    <text evidence="1">The sequence shown here is derived from an EMBL/GenBank/DDBJ whole genome shotgun (WGS) entry which is preliminary data.</text>
</comment>
<accession>A0ACC1CNJ4</accession>
<evidence type="ECO:0000313" key="1">
    <source>
        <dbReference type="EMBL" id="KAJ0173037.1"/>
    </source>
</evidence>
<sequence>MDVYGYQMYQYNQSDDIAKQMLARQAQQLSSQLPDREFTEPHTMPAPSEAPWNVRGLSWGMPSPPQLVQFTASPLAIEPKYSPVIHCKRKSLDVEPIIPAKQFITEERMAAHLNSMHISSEYTSHSLASDEMMDIGMDVPSTSTTDISEKLKGHTIVLSEEVKKITEESLLPPAILDRLEKPRMSLVVWKPRENILEKLKEEKKVEEEHPRRNGVLVPEHSGIQDIEM</sequence>
<dbReference type="Proteomes" id="UP000824533">
    <property type="component" value="Linkage Group LG20"/>
</dbReference>